<protein>
    <submittedName>
        <fullName evidence="1">Uncharacterized protein</fullName>
    </submittedName>
</protein>
<accession>A0A068QXJ9</accession>
<proteinExistence type="predicted"/>
<sequence length="44" mass="4953">MLAKPKKTLRPIGVLLGKLSVPTEEEFAKYDSEILSMFEGKDQN</sequence>
<name>A0A068QXJ9_9GAMM</name>
<evidence type="ECO:0000313" key="2">
    <source>
        <dbReference type="Proteomes" id="UP000032721"/>
    </source>
</evidence>
<gene>
    <name evidence="1" type="ORF">XDD1_3839</name>
</gene>
<organism evidence="1 2">
    <name type="scientific">Xenorhabdus doucetiae</name>
    <dbReference type="NCBI Taxonomy" id="351671"/>
    <lineage>
        <taxon>Bacteria</taxon>
        <taxon>Pseudomonadati</taxon>
        <taxon>Pseudomonadota</taxon>
        <taxon>Gammaproteobacteria</taxon>
        <taxon>Enterobacterales</taxon>
        <taxon>Morganellaceae</taxon>
        <taxon>Xenorhabdus</taxon>
    </lineage>
</organism>
<reference evidence="1 2" key="1">
    <citation type="submission" date="2013-07" db="EMBL/GenBank/DDBJ databases">
        <authorList>
            <person name="Genoscope - CEA"/>
        </authorList>
    </citation>
    <scope>NUCLEOTIDE SEQUENCE [LARGE SCALE GENOMIC DNA]</scope>
    <source>
        <strain evidence="2">FRM16 / DSM 17909</strain>
    </source>
</reference>
<dbReference type="HOGENOM" id="CLU_3224057_0_0_6"/>
<dbReference type="KEGG" id="xdo:XDD1_3839"/>
<dbReference type="Proteomes" id="UP000032721">
    <property type="component" value="Chromosome"/>
</dbReference>
<dbReference type="EMBL" id="FO704550">
    <property type="protein sequence ID" value="CDG19524.1"/>
    <property type="molecule type" value="Genomic_DNA"/>
</dbReference>
<evidence type="ECO:0000313" key="1">
    <source>
        <dbReference type="EMBL" id="CDG19524.1"/>
    </source>
</evidence>
<dbReference type="AlphaFoldDB" id="A0A068QXJ9"/>